<reference evidence="2" key="1">
    <citation type="submission" date="2011-03" db="EMBL/GenBank/DDBJ databases">
        <title>Draft genome sequence of Brevundimonas diminuta.</title>
        <authorList>
            <person name="Brown P.J.B."/>
            <person name="Buechlein A."/>
            <person name="Hemmerich C."/>
            <person name="Brun Y.V."/>
        </authorList>
    </citation>
    <scope>NUCLEOTIDE SEQUENCE [LARGE SCALE GENOMIC DNA]</scope>
    <source>
        <strain evidence="2">C19</strain>
    </source>
</reference>
<evidence type="ECO:0000313" key="2">
    <source>
        <dbReference type="Proteomes" id="UP000006512"/>
    </source>
</evidence>
<evidence type="ECO:0000313" key="1">
    <source>
        <dbReference type="EMBL" id="EGF93117.1"/>
    </source>
</evidence>
<dbReference type="Proteomes" id="UP000006512">
    <property type="component" value="Unassembled WGS sequence"/>
</dbReference>
<organism evidence="1 2">
    <name type="scientific">Asticcacaulis biprosthecium C19</name>
    <dbReference type="NCBI Taxonomy" id="715226"/>
    <lineage>
        <taxon>Bacteria</taxon>
        <taxon>Pseudomonadati</taxon>
        <taxon>Pseudomonadota</taxon>
        <taxon>Alphaproteobacteria</taxon>
        <taxon>Caulobacterales</taxon>
        <taxon>Caulobacteraceae</taxon>
        <taxon>Asticcacaulis</taxon>
    </lineage>
</organism>
<dbReference type="HOGENOM" id="CLU_066846_1_0_5"/>
<dbReference type="EMBL" id="GL883077">
    <property type="protein sequence ID" value="EGF93117.1"/>
    <property type="molecule type" value="Genomic_DNA"/>
</dbReference>
<accession>F4QJD4</accession>
<dbReference type="RefSeq" id="WP_006272306.1">
    <property type="nucleotide sequence ID" value="NZ_GL883077.1"/>
</dbReference>
<dbReference type="InterPro" id="IPR009228">
    <property type="entry name" value="Capsid_scaffold_GpO"/>
</dbReference>
<dbReference type="AlphaFoldDB" id="F4QJD4"/>
<dbReference type="eggNOG" id="ENOG502ZBY8">
    <property type="taxonomic scope" value="Bacteria"/>
</dbReference>
<dbReference type="OrthoDB" id="5625143at2"/>
<proteinExistence type="predicted"/>
<name>F4QJD4_9CAUL</name>
<gene>
    <name evidence="1" type="ORF">ABI_15570</name>
</gene>
<protein>
    <submittedName>
        <fullName evidence="1">Presumed capsid-scaffolding protein</fullName>
    </submittedName>
</protein>
<sequence length="279" mass="29898">MKPKKFRVAVSGPTIDGRTIDPNWLREAAETFNPNTYGVRVNVEHIRGISGDKPFGMVGDVVGLSVQEDTLQIGGKPEKRTCLYAEILPNDRAKDLNKADQKVYTSIELYPDFAKTGKYGLTGIAVTDTPASIGTERLQFSKAFATIPTDPHEHDSFKFDEDKPTETQGALTLALSTLSAAVTALTGGNKDVPKVEVITPNVPAPQGLELFAAGMQAQADATAALAKSVTESFGALRTDLDTQRRDFDALKAIVEKTPDNSYTPRPTASGGDGRVLAVC</sequence>
<dbReference type="Pfam" id="PF05929">
    <property type="entry name" value="Phage_GPO"/>
    <property type="match status" value="1"/>
</dbReference>
<dbReference type="STRING" id="715226.ABI_15570"/>
<keyword evidence="2" id="KW-1185">Reference proteome</keyword>